<protein>
    <submittedName>
        <fullName evidence="4">TlpA family protein disulfide reductase</fullName>
    </submittedName>
</protein>
<evidence type="ECO:0000256" key="1">
    <source>
        <dbReference type="ARBA" id="ARBA00023284"/>
    </source>
</evidence>
<organism evidence="4 5">
    <name type="scientific">Corallococcus terminator</name>
    <dbReference type="NCBI Taxonomy" id="2316733"/>
    <lineage>
        <taxon>Bacteria</taxon>
        <taxon>Pseudomonadati</taxon>
        <taxon>Myxococcota</taxon>
        <taxon>Myxococcia</taxon>
        <taxon>Myxococcales</taxon>
        <taxon>Cystobacterineae</taxon>
        <taxon>Myxococcaceae</taxon>
        <taxon>Corallococcus</taxon>
    </lineage>
</organism>
<dbReference type="PROSITE" id="PS00194">
    <property type="entry name" value="THIOREDOXIN_1"/>
    <property type="match status" value="1"/>
</dbReference>
<comment type="caution">
    <text evidence="4">The sequence shown here is derived from an EMBL/GenBank/DDBJ whole genome shotgun (WGS) entry which is preliminary data.</text>
</comment>
<sequence length="192" mass="20954">MTQQAGTEGPKPPGARGDGAKTALSVVAVLGLAALAFLGVREGQRARLVPDGSAPPAFPLRKHAGGSMVLADLKGQVVMLDFWATWCPPCREEMPSLVKLAKEYESQGLVFVAASRDEGATAEQEVDYFLNRFQPDLKPYVVYADDDMARAFQVNALPTLYFLDRDGKVTDAQRGMLSEDGLRRRIERALKK</sequence>
<evidence type="ECO:0000313" key="4">
    <source>
        <dbReference type="EMBL" id="RKG87674.1"/>
    </source>
</evidence>
<dbReference type="OrthoDB" id="9813820at2"/>
<keyword evidence="2" id="KW-0472">Membrane</keyword>
<dbReference type="InterPro" id="IPR036249">
    <property type="entry name" value="Thioredoxin-like_sf"/>
</dbReference>
<dbReference type="InterPro" id="IPR017937">
    <property type="entry name" value="Thioredoxin_CS"/>
</dbReference>
<dbReference type="InterPro" id="IPR050553">
    <property type="entry name" value="Thioredoxin_ResA/DsbE_sf"/>
</dbReference>
<reference evidence="5" key="1">
    <citation type="submission" date="2018-09" db="EMBL/GenBank/DDBJ databases">
        <authorList>
            <person name="Livingstone P.G."/>
            <person name="Whitworth D.E."/>
        </authorList>
    </citation>
    <scope>NUCLEOTIDE SEQUENCE [LARGE SCALE GENOMIC DNA]</scope>
    <source>
        <strain evidence="5">CA054A</strain>
    </source>
</reference>
<dbReference type="InterPro" id="IPR000866">
    <property type="entry name" value="AhpC/TSA"/>
</dbReference>
<dbReference type="PANTHER" id="PTHR42852">
    <property type="entry name" value="THIOL:DISULFIDE INTERCHANGE PROTEIN DSBE"/>
    <property type="match status" value="1"/>
</dbReference>
<proteinExistence type="predicted"/>
<evidence type="ECO:0000313" key="5">
    <source>
        <dbReference type="Proteomes" id="UP000268094"/>
    </source>
</evidence>
<dbReference type="EMBL" id="RAVZ01000093">
    <property type="protein sequence ID" value="RKG87674.1"/>
    <property type="molecule type" value="Genomic_DNA"/>
</dbReference>
<evidence type="ECO:0000259" key="3">
    <source>
        <dbReference type="PROSITE" id="PS51352"/>
    </source>
</evidence>
<dbReference type="InterPro" id="IPR013766">
    <property type="entry name" value="Thioredoxin_domain"/>
</dbReference>
<dbReference type="RefSeq" id="WP_120541421.1">
    <property type="nucleotide sequence ID" value="NZ_RAVZ01000093.1"/>
</dbReference>
<name>A0A3A8J650_9BACT</name>
<keyword evidence="2" id="KW-0812">Transmembrane</keyword>
<dbReference type="GO" id="GO:0016209">
    <property type="term" value="F:antioxidant activity"/>
    <property type="evidence" value="ECO:0007669"/>
    <property type="project" value="InterPro"/>
</dbReference>
<accession>A0A3A8J650</accession>
<feature type="transmembrane region" description="Helical" evidence="2">
    <location>
        <begin position="20"/>
        <end position="40"/>
    </location>
</feature>
<evidence type="ECO:0000256" key="2">
    <source>
        <dbReference type="SAM" id="Phobius"/>
    </source>
</evidence>
<dbReference type="AlphaFoldDB" id="A0A3A8J650"/>
<dbReference type="SUPFAM" id="SSF52833">
    <property type="entry name" value="Thioredoxin-like"/>
    <property type="match status" value="1"/>
</dbReference>
<keyword evidence="5" id="KW-1185">Reference proteome</keyword>
<dbReference type="PANTHER" id="PTHR42852:SF17">
    <property type="entry name" value="THIOREDOXIN-LIKE PROTEIN HI_1115"/>
    <property type="match status" value="1"/>
</dbReference>
<keyword evidence="2" id="KW-1133">Transmembrane helix</keyword>
<dbReference type="CDD" id="cd02966">
    <property type="entry name" value="TlpA_like_family"/>
    <property type="match status" value="1"/>
</dbReference>
<dbReference type="Proteomes" id="UP000268094">
    <property type="component" value="Unassembled WGS sequence"/>
</dbReference>
<dbReference type="GO" id="GO:0016491">
    <property type="term" value="F:oxidoreductase activity"/>
    <property type="evidence" value="ECO:0007669"/>
    <property type="project" value="InterPro"/>
</dbReference>
<feature type="domain" description="Thioredoxin" evidence="3">
    <location>
        <begin position="49"/>
        <end position="191"/>
    </location>
</feature>
<dbReference type="Gene3D" id="3.40.30.10">
    <property type="entry name" value="Glutaredoxin"/>
    <property type="match status" value="1"/>
</dbReference>
<dbReference type="PROSITE" id="PS51352">
    <property type="entry name" value="THIOREDOXIN_2"/>
    <property type="match status" value="1"/>
</dbReference>
<keyword evidence="1" id="KW-0676">Redox-active center</keyword>
<gene>
    <name evidence="4" type="ORF">D7V88_15530</name>
</gene>
<dbReference type="Pfam" id="PF00578">
    <property type="entry name" value="AhpC-TSA"/>
    <property type="match status" value="1"/>
</dbReference>